<dbReference type="AlphaFoldDB" id="A0A2S8B3P0"/>
<reference evidence="2" key="1">
    <citation type="submission" date="2017-11" db="EMBL/GenBank/DDBJ databases">
        <title>The complete genome sequence of Sphingopyxis pomeranensis sp. nov. strain WS5A3p.</title>
        <authorList>
            <person name="Kaminski M.A."/>
        </authorList>
    </citation>
    <scope>NUCLEOTIDE SEQUENCE [LARGE SCALE GENOMIC DNA]</scope>
    <source>
        <strain evidence="2">WS5A3p</strain>
    </source>
</reference>
<keyword evidence="2" id="KW-1185">Reference proteome</keyword>
<evidence type="ECO:0000313" key="2">
    <source>
        <dbReference type="Proteomes" id="UP000238954"/>
    </source>
</evidence>
<dbReference type="EMBL" id="PHFW01000003">
    <property type="protein sequence ID" value="PQM26977.1"/>
    <property type="molecule type" value="Genomic_DNA"/>
</dbReference>
<dbReference type="Proteomes" id="UP000238954">
    <property type="component" value="Chromosome"/>
</dbReference>
<gene>
    <name evidence="1" type="ORF">CVO77_18590</name>
</gene>
<evidence type="ECO:0000313" key="1">
    <source>
        <dbReference type="EMBL" id="PQM26977.1"/>
    </source>
</evidence>
<accession>A0A2S8B3P0</accession>
<sequence>MGSVNGRWFAFLYPCGIHRPGTLRSYFVIATQKSDGTPEDDKRVQETLEFAQALEIAVVDQDVEILNTIRFTRGMFTRSDKALSRFVDYLKTFPRAHPGADYIR</sequence>
<proteinExistence type="predicted"/>
<organism evidence="1 2">
    <name type="scientific">Sphingopyxis lindanitolerans</name>
    <dbReference type="NCBI Taxonomy" id="2054227"/>
    <lineage>
        <taxon>Bacteria</taxon>
        <taxon>Pseudomonadati</taxon>
        <taxon>Pseudomonadota</taxon>
        <taxon>Alphaproteobacteria</taxon>
        <taxon>Sphingomonadales</taxon>
        <taxon>Sphingomonadaceae</taxon>
        <taxon>Sphingopyxis</taxon>
    </lineage>
</organism>
<name>A0A2S8B3P0_9SPHN</name>
<protein>
    <submittedName>
        <fullName evidence="1">Uncharacterized protein</fullName>
    </submittedName>
</protein>
<comment type="caution">
    <text evidence="1">The sequence shown here is derived from an EMBL/GenBank/DDBJ whole genome shotgun (WGS) entry which is preliminary data.</text>
</comment>